<comment type="caution">
    <text evidence="3">The sequence shown here is derived from an EMBL/GenBank/DDBJ whole genome shotgun (WGS) entry which is preliminary data.</text>
</comment>
<evidence type="ECO:0000256" key="1">
    <source>
        <dbReference type="SAM" id="MobiDB-lite"/>
    </source>
</evidence>
<feature type="region of interest" description="Disordered" evidence="1">
    <location>
        <begin position="1061"/>
        <end position="1080"/>
    </location>
</feature>
<dbReference type="SUPFAM" id="SSF88723">
    <property type="entry name" value="PIN domain-like"/>
    <property type="match status" value="1"/>
</dbReference>
<feature type="domain" description="PIN" evidence="2">
    <location>
        <begin position="1019"/>
        <end position="1191"/>
    </location>
</feature>
<dbReference type="InterPro" id="IPR018834">
    <property type="entry name" value="DNA/RNA-bd_Est1-type"/>
</dbReference>
<dbReference type="EMBL" id="MU157828">
    <property type="protein sequence ID" value="KAF9533398.1"/>
    <property type="molecule type" value="Genomic_DNA"/>
</dbReference>
<dbReference type="InterPro" id="IPR002716">
    <property type="entry name" value="PIN_dom"/>
</dbReference>
<dbReference type="Gene3D" id="3.40.50.1010">
    <property type="entry name" value="5'-nuclease"/>
    <property type="match status" value="1"/>
</dbReference>
<feature type="compositionally biased region" description="Polar residues" evidence="1">
    <location>
        <begin position="1061"/>
        <end position="1078"/>
    </location>
</feature>
<dbReference type="Proteomes" id="UP000807306">
    <property type="component" value="Unassembled WGS sequence"/>
</dbReference>
<feature type="compositionally biased region" description="Low complexity" evidence="1">
    <location>
        <begin position="159"/>
        <end position="190"/>
    </location>
</feature>
<keyword evidence="4" id="KW-1185">Reference proteome</keyword>
<organism evidence="3 4">
    <name type="scientific">Crepidotus variabilis</name>
    <dbReference type="NCBI Taxonomy" id="179855"/>
    <lineage>
        <taxon>Eukaryota</taxon>
        <taxon>Fungi</taxon>
        <taxon>Dikarya</taxon>
        <taxon>Basidiomycota</taxon>
        <taxon>Agaricomycotina</taxon>
        <taxon>Agaricomycetes</taxon>
        <taxon>Agaricomycetidae</taxon>
        <taxon>Agaricales</taxon>
        <taxon>Agaricineae</taxon>
        <taxon>Crepidotaceae</taxon>
        <taxon>Crepidotus</taxon>
    </lineage>
</organism>
<protein>
    <recommendedName>
        <fullName evidence="2">PIN domain-containing protein</fullName>
    </recommendedName>
</protein>
<dbReference type="OrthoDB" id="2017974at2759"/>
<feature type="compositionally biased region" description="Low complexity" evidence="1">
    <location>
        <begin position="636"/>
        <end position="651"/>
    </location>
</feature>
<feature type="compositionally biased region" description="Basic and acidic residues" evidence="1">
    <location>
        <begin position="114"/>
        <end position="130"/>
    </location>
</feature>
<dbReference type="GO" id="GO:0042162">
    <property type="term" value="F:telomeric DNA binding"/>
    <property type="evidence" value="ECO:0007669"/>
    <property type="project" value="TreeGrafter"/>
</dbReference>
<feature type="compositionally biased region" description="Basic and acidic residues" evidence="1">
    <location>
        <begin position="37"/>
        <end position="64"/>
    </location>
</feature>
<feature type="region of interest" description="Disordered" evidence="1">
    <location>
        <begin position="813"/>
        <end position="868"/>
    </location>
</feature>
<evidence type="ECO:0000313" key="4">
    <source>
        <dbReference type="Proteomes" id="UP000807306"/>
    </source>
</evidence>
<dbReference type="InterPro" id="IPR045153">
    <property type="entry name" value="Est1/Ebs1-like"/>
</dbReference>
<feature type="compositionally biased region" description="Basic and acidic residues" evidence="1">
    <location>
        <begin position="926"/>
        <end position="942"/>
    </location>
</feature>
<proteinExistence type="predicted"/>
<dbReference type="Pfam" id="PF13638">
    <property type="entry name" value="PIN_4"/>
    <property type="match status" value="1"/>
</dbReference>
<dbReference type="GO" id="GO:0005697">
    <property type="term" value="C:telomerase holoenzyme complex"/>
    <property type="evidence" value="ECO:0007669"/>
    <property type="project" value="TreeGrafter"/>
</dbReference>
<gene>
    <name evidence="3" type="ORF">CPB83DRAFT_472504</name>
</gene>
<feature type="region of interest" description="Disordered" evidence="1">
    <location>
        <begin position="636"/>
        <end position="670"/>
    </location>
</feature>
<dbReference type="Pfam" id="PF10373">
    <property type="entry name" value="EST1_DNA_bind"/>
    <property type="match status" value="1"/>
</dbReference>
<feature type="compositionally biased region" description="Acidic residues" evidence="1">
    <location>
        <begin position="943"/>
        <end position="966"/>
    </location>
</feature>
<dbReference type="SMART" id="SM00670">
    <property type="entry name" value="PINc"/>
    <property type="match status" value="1"/>
</dbReference>
<dbReference type="GO" id="GO:0000184">
    <property type="term" value="P:nuclear-transcribed mRNA catabolic process, nonsense-mediated decay"/>
    <property type="evidence" value="ECO:0007669"/>
    <property type="project" value="TreeGrafter"/>
</dbReference>
<dbReference type="SUPFAM" id="SSF48452">
    <property type="entry name" value="TPR-like"/>
    <property type="match status" value="1"/>
</dbReference>
<dbReference type="CDD" id="cd09880">
    <property type="entry name" value="PIN_Smg5-6-like"/>
    <property type="match status" value="1"/>
</dbReference>
<name>A0A9P6ER82_9AGAR</name>
<feature type="region of interest" description="Disordered" evidence="1">
    <location>
        <begin position="380"/>
        <end position="431"/>
    </location>
</feature>
<feature type="region of interest" description="Disordered" evidence="1">
    <location>
        <begin position="983"/>
        <end position="1011"/>
    </location>
</feature>
<feature type="region of interest" description="Disordered" evidence="1">
    <location>
        <begin position="1"/>
        <end position="206"/>
    </location>
</feature>
<accession>A0A9P6ER82</accession>
<dbReference type="Gene3D" id="1.25.40.10">
    <property type="entry name" value="Tetratricopeptide repeat domain"/>
    <property type="match status" value="1"/>
</dbReference>
<evidence type="ECO:0000259" key="2">
    <source>
        <dbReference type="SMART" id="SM00670"/>
    </source>
</evidence>
<dbReference type="GO" id="GO:0070034">
    <property type="term" value="F:telomerase RNA binding"/>
    <property type="evidence" value="ECO:0007669"/>
    <property type="project" value="TreeGrafter"/>
</dbReference>
<feature type="region of interest" description="Disordered" evidence="1">
    <location>
        <begin position="926"/>
        <end position="970"/>
    </location>
</feature>
<dbReference type="GO" id="GO:0004540">
    <property type="term" value="F:RNA nuclease activity"/>
    <property type="evidence" value="ECO:0007669"/>
    <property type="project" value="UniProtKB-ARBA"/>
</dbReference>
<dbReference type="PANTHER" id="PTHR15696">
    <property type="entry name" value="SMG-7 SUPPRESSOR WITH MORPHOLOGICAL EFFECT ON GENITALIA PROTEIN 7"/>
    <property type="match status" value="1"/>
</dbReference>
<dbReference type="AlphaFoldDB" id="A0A9P6ER82"/>
<dbReference type="InterPro" id="IPR011990">
    <property type="entry name" value="TPR-like_helical_dom_sf"/>
</dbReference>
<dbReference type="PANTHER" id="PTHR15696:SF0">
    <property type="entry name" value="TELOMERASE-BINDING PROTEIN EST1A"/>
    <property type="match status" value="1"/>
</dbReference>
<feature type="compositionally biased region" description="Basic and acidic residues" evidence="1">
    <location>
        <begin position="1"/>
        <end position="13"/>
    </location>
</feature>
<evidence type="ECO:0000313" key="3">
    <source>
        <dbReference type="EMBL" id="KAF9533398.1"/>
    </source>
</evidence>
<sequence>MNARKGKERDTNPRDPQPTDLAEKLTALRRRTAAATRPRDKSERDPPQPLMHKETDYEEFDRRLKISASSPPHISSSPKLYNPHTDPVPIRRTAEPEVMSDATGSSSQAHTRPPRGDARQLFDHRKDDPVRFSVLARPSQSNLHSSKRPVSKPSVDHVSASSASSYAASISSSTFTLSSTTDGSSASSALFDGSRPHQAGTEDSGNSVFSLQLKKLYRSLTNLETKIKQEDADEGAEDSGRNVVLKGKAPEGKETDKEKEKWKKQIHDHKELAETIHNLLEMSLSPSVPASLRNIPQKYNIIVRLWTYGFHKLLEALRRASFTSPLALEHLQDFIYYAYTFYTGLLEEPTLGGFKSGWLEALGDLARYRMAVCKMVGEGQQGRGGLTKEAVSNAEDSTKKKRKKGSSSSGDAESNAVPRRIDDSPSPSIGPAAARMMALEPEKELWRTIARDWFALGLADQPGTGKLHHHLGLLAREGEGEELRGVYHFVKSMTTLHPFSTSRESILPLFSTSAEKKAEMDIGPRELFVQLHGMLFTHIQMDDFDPTLARLMERLTLSSSSLSSNDLEERDWIMMAVINIGAILEYGRPTGVVRRVGGVGQPAQPGAPGGGAPGQQQAMQHQAAMRVMAKKAAAGVPGSVSPHVPPASAAGDAMDVDSEGHTPTGSGTELPHPLTLALTLTSRILSFVLQHPFRQISSFAQPTLNPYLTTMFTFLATMSKHRPTWDVLGLERVLEWNDIASFLSLAPSRVLRDQLGSTSSSHPQDRERWTMLTTSCSPPLPEDWCMRGMEWVGRKVFERGYWKSGEDKRAEIEVLNQGEGAGENGGIVEEDGTIEDDDEDDSGDGGYYGGRHANKSKGRNGGSSREASGNSELVRRWVRIIRCAVTLSNAVDGLVCVEDPMTSKRQWKIEGALKEKVEGWAEEERVKCEEEERRRAGMRDAEAMDVDMDEDMESEGSEDEENEDDSQEVRDLKARRRYLKSLLSQQRSAPSATPRRRAPRTRTTPRDPHTDLAIKPYYTTLVLDTNVLLTSLTAIASLISQHLFTVIVPLPVITELDGLSSSVPNPNTSESGEAQPSNHPELRAAAHQALEYIKTALRANGMVIKVQTTRGNYLSSLNIRMEEIDFASSSSATKNNMDDLILKAAIWQNEQWVDREGLLKSGMDIEVSSSAEGKDAATKVVLLTLDRNLRLKARSRQLPAANERDLAKILALAT</sequence>
<reference evidence="3" key="1">
    <citation type="submission" date="2020-11" db="EMBL/GenBank/DDBJ databases">
        <authorList>
            <consortium name="DOE Joint Genome Institute"/>
            <person name="Ahrendt S."/>
            <person name="Riley R."/>
            <person name="Andreopoulos W."/>
            <person name="Labutti K."/>
            <person name="Pangilinan J."/>
            <person name="Ruiz-Duenas F.J."/>
            <person name="Barrasa J.M."/>
            <person name="Sanchez-Garcia M."/>
            <person name="Camarero S."/>
            <person name="Miyauchi S."/>
            <person name="Serrano A."/>
            <person name="Linde D."/>
            <person name="Babiker R."/>
            <person name="Drula E."/>
            <person name="Ayuso-Fernandez I."/>
            <person name="Pacheco R."/>
            <person name="Padilla G."/>
            <person name="Ferreira P."/>
            <person name="Barriuso J."/>
            <person name="Kellner H."/>
            <person name="Castanera R."/>
            <person name="Alfaro M."/>
            <person name="Ramirez L."/>
            <person name="Pisabarro A.G."/>
            <person name="Kuo A."/>
            <person name="Tritt A."/>
            <person name="Lipzen A."/>
            <person name="He G."/>
            <person name="Yan M."/>
            <person name="Ng V."/>
            <person name="Cullen D."/>
            <person name="Martin F."/>
            <person name="Rosso M.-N."/>
            <person name="Henrissat B."/>
            <person name="Hibbett D."/>
            <person name="Martinez A.T."/>
            <person name="Grigoriev I.V."/>
        </authorList>
    </citation>
    <scope>NUCLEOTIDE SEQUENCE</scope>
    <source>
        <strain evidence="3">CBS 506.95</strain>
    </source>
</reference>
<feature type="compositionally biased region" description="Acidic residues" evidence="1">
    <location>
        <begin position="828"/>
        <end position="843"/>
    </location>
</feature>
<feature type="region of interest" description="Disordered" evidence="1">
    <location>
        <begin position="598"/>
        <end position="619"/>
    </location>
</feature>
<dbReference type="InterPro" id="IPR029060">
    <property type="entry name" value="PIN-like_dom_sf"/>
</dbReference>
<feature type="compositionally biased region" description="Low complexity" evidence="1">
    <location>
        <begin position="66"/>
        <end position="78"/>
    </location>
</feature>